<sequence length="273" mass="30014">MTAYRTCELATLAKDGTPITWPTSPWLRADGKLVLTTSLGFPQKAYNIRRDSRVAMLFSDPTGSGLDAPEQIFVNATASCPEEISTEPGELTEYWSMLFERQPSGRAHLSPLMRPLGDWYYMRLVITITPETVTTRPPLVSEPRTAQAQSVVDSFETAVLGARDAAGKPVLVRVRPEPTGTTYRVSVPADVPIESGPASLLVHSHDELLDNLRLALVRGQLTGDSFVPSQVVNPIGSNWGVLRQGRRNTRDYLRRRGLARPKVNWAAFSSLAG</sequence>
<name>A0A0N9IED6_9PSEU</name>
<dbReference type="OrthoDB" id="162914at2"/>
<dbReference type="SUPFAM" id="SSF50475">
    <property type="entry name" value="FMN-binding split barrel"/>
    <property type="match status" value="1"/>
</dbReference>
<accession>A0A0N9IED6</accession>
<keyword evidence="2" id="KW-1185">Reference proteome</keyword>
<dbReference type="Gene3D" id="2.30.110.10">
    <property type="entry name" value="Electron Transport, Fmn-binding Protein, Chain A"/>
    <property type="match status" value="1"/>
</dbReference>
<protein>
    <submittedName>
        <fullName evidence="1">Uncharacterized protein</fullName>
    </submittedName>
</protein>
<dbReference type="KEGG" id="kphy:AOZ06_18995"/>
<dbReference type="Proteomes" id="UP000063699">
    <property type="component" value="Chromosome"/>
</dbReference>
<dbReference type="AlphaFoldDB" id="A0A0N9IED6"/>
<evidence type="ECO:0000313" key="2">
    <source>
        <dbReference type="Proteomes" id="UP000063699"/>
    </source>
</evidence>
<proteinExistence type="predicted"/>
<gene>
    <name evidence="1" type="ORF">AOZ06_18995</name>
</gene>
<dbReference type="STRING" id="860235.AOZ06_18995"/>
<organism evidence="1 2">
    <name type="scientific">Kibdelosporangium phytohabitans</name>
    <dbReference type="NCBI Taxonomy" id="860235"/>
    <lineage>
        <taxon>Bacteria</taxon>
        <taxon>Bacillati</taxon>
        <taxon>Actinomycetota</taxon>
        <taxon>Actinomycetes</taxon>
        <taxon>Pseudonocardiales</taxon>
        <taxon>Pseudonocardiaceae</taxon>
        <taxon>Kibdelosporangium</taxon>
    </lineage>
</organism>
<dbReference type="InterPro" id="IPR012349">
    <property type="entry name" value="Split_barrel_FMN-bd"/>
</dbReference>
<reference evidence="1 2" key="1">
    <citation type="submission" date="2015-07" db="EMBL/GenBank/DDBJ databases">
        <title>Genome sequencing of Kibdelosporangium phytohabitans.</title>
        <authorList>
            <person name="Qin S."/>
            <person name="Xing K."/>
        </authorList>
    </citation>
    <scope>NUCLEOTIDE SEQUENCE [LARGE SCALE GENOMIC DNA]</scope>
    <source>
        <strain evidence="1 2">KLBMP1111</strain>
    </source>
</reference>
<evidence type="ECO:0000313" key="1">
    <source>
        <dbReference type="EMBL" id="ALG14891.1"/>
    </source>
</evidence>
<dbReference type="EMBL" id="CP012752">
    <property type="protein sequence ID" value="ALG14891.1"/>
    <property type="molecule type" value="Genomic_DNA"/>
</dbReference>